<protein>
    <submittedName>
        <fullName evidence="1">Uncharacterized protein</fullName>
    </submittedName>
</protein>
<keyword evidence="2" id="KW-1185">Reference proteome</keyword>
<proteinExistence type="predicted"/>
<evidence type="ECO:0000313" key="1">
    <source>
        <dbReference type="EMBL" id="OIQ51137.1"/>
    </source>
</evidence>
<dbReference type="EMBL" id="LKAQ01000004">
    <property type="protein sequence ID" value="OIQ51137.1"/>
    <property type="molecule type" value="Genomic_DNA"/>
</dbReference>
<name>A0A1J5NHH2_9BACT</name>
<sequence>MVRSVVAHRAIIIKILKSKTAVKILKHSVKTIAIILIDEAFRKKR</sequence>
<gene>
    <name evidence="1" type="ORF">BerOc1_03082</name>
</gene>
<evidence type="ECO:0000313" key="2">
    <source>
        <dbReference type="Proteomes" id="UP000181901"/>
    </source>
</evidence>
<reference evidence="1 2" key="1">
    <citation type="submission" date="2015-09" db="EMBL/GenBank/DDBJ databases">
        <title>Genome of Desulfovibrio dechloracetivorans BerOc1, a mercury methylating strain isolated from highly hydrocarbons and metals contaminated coastal sediments.</title>
        <authorList>
            <person name="Goni Urriza M."/>
            <person name="Gassie C."/>
            <person name="Bouchez O."/>
            <person name="Klopp C."/>
            <person name="Ranchou-Peyruse A."/>
            <person name="Remy G."/>
        </authorList>
    </citation>
    <scope>NUCLEOTIDE SEQUENCE [LARGE SCALE GENOMIC DNA]</scope>
    <source>
        <strain evidence="1 2">BerOc1</strain>
    </source>
</reference>
<dbReference type="Proteomes" id="UP000181901">
    <property type="component" value="Unassembled WGS sequence"/>
</dbReference>
<organism evidence="1 2">
    <name type="scientific">Pseudodesulfovibrio hydrargyri</name>
    <dbReference type="NCBI Taxonomy" id="2125990"/>
    <lineage>
        <taxon>Bacteria</taxon>
        <taxon>Pseudomonadati</taxon>
        <taxon>Thermodesulfobacteriota</taxon>
        <taxon>Desulfovibrionia</taxon>
        <taxon>Desulfovibrionales</taxon>
        <taxon>Desulfovibrionaceae</taxon>
    </lineage>
</organism>
<comment type="caution">
    <text evidence="1">The sequence shown here is derived from an EMBL/GenBank/DDBJ whole genome shotgun (WGS) entry which is preliminary data.</text>
</comment>
<dbReference type="AlphaFoldDB" id="A0A1J5NHH2"/>
<accession>A0A1J5NHH2</accession>